<dbReference type="RefSeq" id="WP_121458132.1">
    <property type="nucleotide sequence ID" value="NZ_RBXP01000014.1"/>
</dbReference>
<dbReference type="AlphaFoldDB" id="A0A495WC73"/>
<dbReference type="OrthoDB" id="5679056at2"/>
<organism evidence="1 2">
    <name type="scientific">Azonexus fungiphilus</name>
    <dbReference type="NCBI Taxonomy" id="146940"/>
    <lineage>
        <taxon>Bacteria</taxon>
        <taxon>Pseudomonadati</taxon>
        <taxon>Pseudomonadota</taxon>
        <taxon>Betaproteobacteria</taxon>
        <taxon>Rhodocyclales</taxon>
        <taxon>Azonexaceae</taxon>
        <taxon>Azonexus</taxon>
    </lineage>
</organism>
<evidence type="ECO:0000313" key="1">
    <source>
        <dbReference type="EMBL" id="RKT58790.1"/>
    </source>
</evidence>
<gene>
    <name evidence="1" type="ORF">DFR40_1818</name>
</gene>
<sequence>MNTPNPIRSPQECRSLIEDAGISIAEWARENRFSCGLVYQVLEGKRRCLRGQSHRIAVALGLKAGHLTDVQTLSQILAGLSRKEETM</sequence>
<protein>
    <submittedName>
        <fullName evidence="1">Gp16 family phage-associated protein</fullName>
    </submittedName>
</protein>
<dbReference type="Proteomes" id="UP000270626">
    <property type="component" value="Unassembled WGS sequence"/>
</dbReference>
<dbReference type="NCBIfam" id="TIGR04111">
    <property type="entry name" value="BcepMu_gp16"/>
    <property type="match status" value="1"/>
</dbReference>
<evidence type="ECO:0000313" key="2">
    <source>
        <dbReference type="Proteomes" id="UP000270626"/>
    </source>
</evidence>
<reference evidence="1 2" key="1">
    <citation type="submission" date="2018-10" db="EMBL/GenBank/DDBJ databases">
        <title>Genomic Encyclopedia of Type Strains, Phase IV (KMG-IV): sequencing the most valuable type-strain genomes for metagenomic binning, comparative biology and taxonomic classification.</title>
        <authorList>
            <person name="Goeker M."/>
        </authorList>
    </citation>
    <scope>NUCLEOTIDE SEQUENCE [LARGE SCALE GENOMIC DNA]</scope>
    <source>
        <strain evidence="1 2">DSM 23841</strain>
    </source>
</reference>
<keyword evidence="2" id="KW-1185">Reference proteome</keyword>
<dbReference type="InterPro" id="IPR026365">
    <property type="entry name" value="BcepMu_gp16"/>
</dbReference>
<dbReference type="EMBL" id="RBXP01000014">
    <property type="protein sequence ID" value="RKT58790.1"/>
    <property type="molecule type" value="Genomic_DNA"/>
</dbReference>
<comment type="caution">
    <text evidence="1">The sequence shown here is derived from an EMBL/GenBank/DDBJ whole genome shotgun (WGS) entry which is preliminary data.</text>
</comment>
<accession>A0A495WC73</accession>
<proteinExistence type="predicted"/>
<name>A0A495WC73_9RHOO</name>